<dbReference type="GO" id="GO:0110155">
    <property type="term" value="P:NAD-cap decapping"/>
    <property type="evidence" value="ECO:0007669"/>
    <property type="project" value="TreeGrafter"/>
</dbReference>
<evidence type="ECO:0000259" key="3">
    <source>
        <dbReference type="Pfam" id="PF08652"/>
    </source>
</evidence>
<dbReference type="GO" id="GO:0005634">
    <property type="term" value="C:nucleus"/>
    <property type="evidence" value="ECO:0007669"/>
    <property type="project" value="UniProtKB-SubCell"/>
</dbReference>
<dbReference type="GO" id="GO:0005829">
    <property type="term" value="C:cytosol"/>
    <property type="evidence" value="ECO:0007669"/>
    <property type="project" value="TreeGrafter"/>
</dbReference>
<protein>
    <recommendedName>
        <fullName evidence="2">Decapping nuclease</fullName>
        <ecNumber evidence="2">3.6.1.-</ecNumber>
    </recommendedName>
</protein>
<accession>A0A7S2EQT5</accession>
<dbReference type="PANTHER" id="PTHR12395">
    <property type="entry name" value="DOM-3 RELATED"/>
    <property type="match status" value="1"/>
</dbReference>
<dbReference type="EC" id="3.6.1.-" evidence="2"/>
<keyword evidence="2" id="KW-0378">Hydrolase</keyword>
<keyword evidence="2" id="KW-0539">Nucleus</keyword>
<keyword evidence="2" id="KW-0479">Metal-binding</keyword>
<comment type="cofactor">
    <cofactor evidence="2">
        <name>a divalent metal cation</name>
        <dbReference type="ChEBI" id="CHEBI:60240"/>
    </cofactor>
</comment>
<dbReference type="InterPro" id="IPR039039">
    <property type="entry name" value="RAI1-like_fam"/>
</dbReference>
<proteinExistence type="inferred from homology"/>
<name>A0A7S2EQT5_9STRA</name>
<comment type="function">
    <text evidence="2">Decapping enzyme for NAD-capped RNAs: specifically hydrolyzes the nicotinamide adenine dinucleotide (NAD) cap from a subset of RNAs by removing the entire NAD moiety from the 5'-end of an NAD-capped RNA.</text>
</comment>
<reference evidence="4" key="1">
    <citation type="submission" date="2021-01" db="EMBL/GenBank/DDBJ databases">
        <authorList>
            <person name="Corre E."/>
            <person name="Pelletier E."/>
            <person name="Niang G."/>
            <person name="Scheremetjew M."/>
            <person name="Finn R."/>
            <person name="Kale V."/>
            <person name="Holt S."/>
            <person name="Cochrane G."/>
            <person name="Meng A."/>
            <person name="Brown T."/>
            <person name="Cohen L."/>
        </authorList>
    </citation>
    <scope>NUCLEOTIDE SEQUENCE</scope>
    <source>
        <strain evidence="4">Pop2</strain>
    </source>
</reference>
<gene>
    <name evidence="4" type="ORF">DBRI1063_LOCUS21775</name>
</gene>
<evidence type="ECO:0000256" key="1">
    <source>
        <dbReference type="ARBA" id="ARBA00006562"/>
    </source>
</evidence>
<dbReference type="Pfam" id="PF08652">
    <property type="entry name" value="RAI1"/>
    <property type="match status" value="1"/>
</dbReference>
<feature type="domain" description="RAI1-like" evidence="3">
    <location>
        <begin position="16"/>
        <end position="166"/>
    </location>
</feature>
<dbReference type="AlphaFoldDB" id="A0A7S2EQT5"/>
<comment type="subcellular location">
    <subcellularLocation>
        <location evidence="2">Nucleus</location>
    </subcellularLocation>
</comment>
<evidence type="ECO:0000313" key="4">
    <source>
        <dbReference type="EMBL" id="CAD9351085.1"/>
    </source>
</evidence>
<comment type="similarity">
    <text evidence="1 2">Belongs to the DXO/Dom3Z family.</text>
</comment>
<dbReference type="GO" id="GO:0004518">
    <property type="term" value="F:nuclease activity"/>
    <property type="evidence" value="ECO:0007669"/>
    <property type="project" value="UniProtKB-KW"/>
</dbReference>
<keyword evidence="2" id="KW-0540">Nuclease</keyword>
<keyword evidence="2" id="KW-0694">RNA-binding</keyword>
<dbReference type="PANTHER" id="PTHR12395:SF9">
    <property type="entry name" value="DECAPPING AND EXORIBONUCLEASE PROTEIN"/>
    <property type="match status" value="1"/>
</dbReference>
<dbReference type="GO" id="GO:0046872">
    <property type="term" value="F:metal ion binding"/>
    <property type="evidence" value="ECO:0007669"/>
    <property type="project" value="UniProtKB-KW"/>
</dbReference>
<organism evidence="4">
    <name type="scientific">Ditylum brightwellii</name>
    <dbReference type="NCBI Taxonomy" id="49249"/>
    <lineage>
        <taxon>Eukaryota</taxon>
        <taxon>Sar</taxon>
        <taxon>Stramenopiles</taxon>
        <taxon>Ochrophyta</taxon>
        <taxon>Bacillariophyta</taxon>
        <taxon>Mediophyceae</taxon>
        <taxon>Lithodesmiophycidae</taxon>
        <taxon>Lithodesmiales</taxon>
        <taxon>Lithodesmiaceae</taxon>
        <taxon>Ditylum</taxon>
    </lineage>
</organism>
<dbReference type="GO" id="GO:0000166">
    <property type="term" value="F:nucleotide binding"/>
    <property type="evidence" value="ECO:0007669"/>
    <property type="project" value="UniProtKB-KW"/>
</dbReference>
<dbReference type="GO" id="GO:0000956">
    <property type="term" value="P:nuclear-transcribed mRNA catabolic process"/>
    <property type="evidence" value="ECO:0007669"/>
    <property type="project" value="TreeGrafter"/>
</dbReference>
<dbReference type="GO" id="GO:0003723">
    <property type="term" value="F:RNA binding"/>
    <property type="evidence" value="ECO:0007669"/>
    <property type="project" value="UniProtKB-KW"/>
</dbReference>
<dbReference type="EMBL" id="HBGN01033776">
    <property type="protein sequence ID" value="CAD9351085.1"/>
    <property type="molecule type" value="Transcribed_RNA"/>
</dbReference>
<sequence>MRSYKTRLRCNLSDIGYQFERACTGGDGQVFDSHYAATDVRVGRFRCLIESEIDAVDGDSGQLIELKSAAKWEGKLTKQVNLWCQCMLGGVGRAILGNRDKKTDRIKSIEELPIETLITQGMKHKLLERLVRSLEFLDSSVRDDGVYLYHIPRRGPDTLKQLEQKHSFINVEMINAVKDSYT</sequence>
<evidence type="ECO:0000256" key="2">
    <source>
        <dbReference type="RuleBase" id="RU367113"/>
    </source>
</evidence>
<dbReference type="InterPro" id="IPR013961">
    <property type="entry name" value="RAI1"/>
</dbReference>
<dbReference type="GO" id="GO:0034353">
    <property type="term" value="F:mRNA 5'-diphosphatase activity"/>
    <property type="evidence" value="ECO:0007669"/>
    <property type="project" value="TreeGrafter"/>
</dbReference>
<keyword evidence="2" id="KW-0547">Nucleotide-binding</keyword>